<dbReference type="PANTHER" id="PTHR30620">
    <property type="entry name" value="PERIPLASMIC BETA-GLUCOSIDASE-RELATED"/>
    <property type="match status" value="1"/>
</dbReference>
<comment type="caution">
    <text evidence="7">The sequence shown here is derived from an EMBL/GenBank/DDBJ whole genome shotgun (WGS) entry which is preliminary data.</text>
</comment>
<dbReference type="GO" id="GO:0009251">
    <property type="term" value="P:glucan catabolic process"/>
    <property type="evidence" value="ECO:0007669"/>
    <property type="project" value="TreeGrafter"/>
</dbReference>
<reference evidence="7 8" key="1">
    <citation type="submission" date="2020-04" db="EMBL/GenBank/DDBJ databases">
        <title>Whole-genome sequencing of Vibrio spp. from China reveals different genetic environments of blaCTX-M-14 among diverse lineages.</title>
        <authorList>
            <person name="Zheng Z."/>
            <person name="Ye L."/>
            <person name="Chen S."/>
        </authorList>
    </citation>
    <scope>NUCLEOTIDE SEQUENCE [LARGE SCALE GENOMIC DNA]</scope>
    <source>
        <strain evidence="7 8">Vb0574</strain>
    </source>
</reference>
<dbReference type="SUPFAM" id="SSF52279">
    <property type="entry name" value="Beta-D-glucan exohydrolase, C-terminal domain"/>
    <property type="match status" value="1"/>
</dbReference>
<dbReference type="GO" id="GO:0008422">
    <property type="term" value="F:beta-glucosidase activity"/>
    <property type="evidence" value="ECO:0007669"/>
    <property type="project" value="UniProtKB-EC"/>
</dbReference>
<comment type="similarity">
    <text evidence="2">Belongs to the glycosyl hydrolase 3 family.</text>
</comment>
<dbReference type="InterPro" id="IPR036881">
    <property type="entry name" value="Glyco_hydro_3_C_sf"/>
</dbReference>
<protein>
    <recommendedName>
        <fullName evidence="3">beta-glucosidase</fullName>
        <ecNumber evidence="3">3.2.1.21</ecNumber>
    </recommendedName>
</protein>
<feature type="non-terminal residue" evidence="7">
    <location>
        <position position="76"/>
    </location>
</feature>
<sequence>ALESVTLLENAASTLPLTNVRTLLVTGPAATDKTMQMGGWSIDWQGKEGAKAPGATVLEGLQKGAPQGVKVAYADP</sequence>
<organism evidence="7 8">
    <name type="scientific">Vibrio parahaemolyticus</name>
    <dbReference type="NCBI Taxonomy" id="670"/>
    <lineage>
        <taxon>Bacteria</taxon>
        <taxon>Pseudomonadati</taxon>
        <taxon>Pseudomonadota</taxon>
        <taxon>Gammaproteobacteria</taxon>
        <taxon>Vibrionales</taxon>
        <taxon>Vibrionaceae</taxon>
        <taxon>Vibrio</taxon>
    </lineage>
</organism>
<proteinExistence type="inferred from homology"/>
<dbReference type="Proteomes" id="UP000555836">
    <property type="component" value="Unassembled WGS sequence"/>
</dbReference>
<keyword evidence="6" id="KW-0326">Glycosidase</keyword>
<dbReference type="AlphaFoldDB" id="A0A7Y0X6J4"/>
<evidence type="ECO:0000256" key="2">
    <source>
        <dbReference type="ARBA" id="ARBA00005336"/>
    </source>
</evidence>
<dbReference type="EC" id="3.2.1.21" evidence="3"/>
<evidence type="ECO:0000256" key="3">
    <source>
        <dbReference type="ARBA" id="ARBA00012744"/>
    </source>
</evidence>
<evidence type="ECO:0000256" key="5">
    <source>
        <dbReference type="ARBA" id="ARBA00022801"/>
    </source>
</evidence>
<feature type="non-terminal residue" evidence="7">
    <location>
        <position position="1"/>
    </location>
</feature>
<evidence type="ECO:0000313" key="7">
    <source>
        <dbReference type="EMBL" id="NMU27001.1"/>
    </source>
</evidence>
<dbReference type="PANTHER" id="PTHR30620:SF16">
    <property type="entry name" value="LYSOSOMAL BETA GLUCOSIDASE"/>
    <property type="match status" value="1"/>
</dbReference>
<name>A0A7Y0X6J4_VIBPH</name>
<dbReference type="EMBL" id="JABCLD010001700">
    <property type="protein sequence ID" value="NMU27001.1"/>
    <property type="molecule type" value="Genomic_DNA"/>
</dbReference>
<dbReference type="Gene3D" id="3.40.50.1700">
    <property type="entry name" value="Glycoside hydrolase family 3 C-terminal domain"/>
    <property type="match status" value="1"/>
</dbReference>
<dbReference type="InterPro" id="IPR051915">
    <property type="entry name" value="Cellulose_Degrad_GH3"/>
</dbReference>
<gene>
    <name evidence="7" type="ORF">HKB21_15395</name>
</gene>
<evidence type="ECO:0000256" key="6">
    <source>
        <dbReference type="ARBA" id="ARBA00023295"/>
    </source>
</evidence>
<evidence type="ECO:0000256" key="4">
    <source>
        <dbReference type="ARBA" id="ARBA00022729"/>
    </source>
</evidence>
<evidence type="ECO:0000313" key="8">
    <source>
        <dbReference type="Proteomes" id="UP000555836"/>
    </source>
</evidence>
<comment type="catalytic activity">
    <reaction evidence="1">
        <text>Hydrolysis of terminal, non-reducing beta-D-glucosyl residues with release of beta-D-glucose.</text>
        <dbReference type="EC" id="3.2.1.21"/>
    </reaction>
</comment>
<evidence type="ECO:0000256" key="1">
    <source>
        <dbReference type="ARBA" id="ARBA00000448"/>
    </source>
</evidence>
<keyword evidence="4" id="KW-0732">Signal</keyword>
<accession>A0A7Y0X6J4</accession>
<keyword evidence="5" id="KW-0378">Hydrolase</keyword>